<gene>
    <name evidence="5" type="ORF">OP10G_0845</name>
</gene>
<dbReference type="PROSITE" id="PS51257">
    <property type="entry name" value="PROKAR_LIPOPROTEIN"/>
    <property type="match status" value="1"/>
</dbReference>
<dbReference type="GO" id="GO:0022857">
    <property type="term" value="F:transmembrane transporter activity"/>
    <property type="evidence" value="ECO:0007669"/>
    <property type="project" value="InterPro"/>
</dbReference>
<dbReference type="Gene3D" id="1.10.287.470">
    <property type="entry name" value="Helix hairpin bin"/>
    <property type="match status" value="2"/>
</dbReference>
<dbReference type="GO" id="GO:0030288">
    <property type="term" value="C:outer membrane-bounded periplasmic space"/>
    <property type="evidence" value="ECO:0007669"/>
    <property type="project" value="TreeGrafter"/>
</dbReference>
<dbReference type="Gene3D" id="2.40.420.20">
    <property type="match status" value="1"/>
</dbReference>
<dbReference type="GO" id="GO:0046914">
    <property type="term" value="F:transition metal ion binding"/>
    <property type="evidence" value="ECO:0007669"/>
    <property type="project" value="TreeGrafter"/>
</dbReference>
<evidence type="ECO:0000313" key="5">
    <source>
        <dbReference type="EMBL" id="AIE84213.1"/>
    </source>
</evidence>
<dbReference type="SUPFAM" id="SSF111369">
    <property type="entry name" value="HlyD-like secretion proteins"/>
    <property type="match status" value="2"/>
</dbReference>
<keyword evidence="2" id="KW-0813">Transport</keyword>
<dbReference type="Pfam" id="PF25954">
    <property type="entry name" value="Beta-barrel_RND_2"/>
    <property type="match status" value="1"/>
</dbReference>
<evidence type="ECO:0000256" key="2">
    <source>
        <dbReference type="ARBA" id="ARBA00022448"/>
    </source>
</evidence>
<dbReference type="Proteomes" id="UP000027982">
    <property type="component" value="Chromosome"/>
</dbReference>
<dbReference type="EMBL" id="CP007139">
    <property type="protein sequence ID" value="AIE84213.1"/>
    <property type="molecule type" value="Genomic_DNA"/>
</dbReference>
<dbReference type="KEGG" id="fgi:OP10G_0845"/>
<dbReference type="GO" id="GO:0015679">
    <property type="term" value="P:plasma membrane copper ion transport"/>
    <property type="evidence" value="ECO:0007669"/>
    <property type="project" value="TreeGrafter"/>
</dbReference>
<reference evidence="5 6" key="1">
    <citation type="journal article" date="2014" name="PLoS ONE">
        <title>The first complete genome sequence of the class fimbriimonadia in the phylum armatimonadetes.</title>
        <authorList>
            <person name="Hu Z.Y."/>
            <person name="Wang Y.Z."/>
            <person name="Im W.T."/>
            <person name="Wang S.Y."/>
            <person name="Zhao G.P."/>
            <person name="Zheng H.J."/>
            <person name="Quan Z.X."/>
        </authorList>
    </citation>
    <scope>NUCLEOTIDE SEQUENCE [LARGE SCALE GENOMIC DNA]</scope>
    <source>
        <strain evidence="5">Gsoil 348</strain>
    </source>
</reference>
<dbReference type="AlphaFoldDB" id="A0A068NKU3"/>
<organism evidence="5 6">
    <name type="scientific">Fimbriimonas ginsengisoli Gsoil 348</name>
    <dbReference type="NCBI Taxonomy" id="661478"/>
    <lineage>
        <taxon>Bacteria</taxon>
        <taxon>Bacillati</taxon>
        <taxon>Armatimonadota</taxon>
        <taxon>Fimbriimonadia</taxon>
        <taxon>Fimbriimonadales</taxon>
        <taxon>Fimbriimonadaceae</taxon>
        <taxon>Fimbriimonas</taxon>
    </lineage>
</organism>
<dbReference type="eggNOG" id="COG0845">
    <property type="taxonomic scope" value="Bacteria"/>
</dbReference>
<keyword evidence="6" id="KW-1185">Reference proteome</keyword>
<feature type="domain" description="CzcB-like C-terminal circularly permuted SH3-like" evidence="4">
    <location>
        <begin position="503"/>
        <end position="558"/>
    </location>
</feature>
<dbReference type="OrthoDB" id="9774837at2"/>
<dbReference type="InterPro" id="IPR058649">
    <property type="entry name" value="CzcB_C"/>
</dbReference>
<evidence type="ECO:0000256" key="1">
    <source>
        <dbReference type="ARBA" id="ARBA00009477"/>
    </source>
</evidence>
<sequence length="576" mass="60886">MQSKQTKPFLKGLVACAFASALGGCGSRELPAEKKEESPAPKLVKLGDRTAVSLDPQSVQLAGITVVTASTDALSGSMQPTGEVAATDTGAVQITSRLPGKITDATIGVGDRVHKGEVIAHVDSVDLATAEAAYQTAVSHANLARNQLAQQKKLAGYGSISEQPVEDARKASVAADAAVASDEAQIKVDKLALTSTKQLVAMGEITRKPLEDAQNAYSQAQSAASQADTTLHSTKSNYDRAVTLYNGGVYSRQQLEDAETAYNSARAGDTQAKTAERLAREELTRQESIFNKNLNGASSLQAAQSKVQQDEHTYQNDLVAQQLAHTQYRRALTVRKSGIPISQALQAAQDTFDEARIAVQGAANTLKLYGVRPGGSSAGGRMVIPIVSPIDGFVAARSMVVGQNVDSTTVLARLVNLDRIYIDAQVYESDIQGVAIGDSVKIHVPAYPMRSFTGRVQFVAHEVSPDTRTILVRTILNNPGWLLRPGMFATVSIGSSHQIRSLSVPSDAVMQDGDKQVVYLRVATGEFMKRTVRVGAPVGGKTPIVSGLSPGDQVVVGGNVLLLKAQEQLESGKSGA</sequence>
<dbReference type="HOGENOM" id="CLU_473083_0_0_0"/>
<comment type="similarity">
    <text evidence="1">Belongs to the membrane fusion protein (MFP) (TC 8.A.1) family.</text>
</comment>
<dbReference type="PANTHER" id="PTHR30097:SF4">
    <property type="entry name" value="SLR6042 PROTEIN"/>
    <property type="match status" value="1"/>
</dbReference>
<dbReference type="PANTHER" id="PTHR30097">
    <property type="entry name" value="CATION EFFLUX SYSTEM PROTEIN CUSB"/>
    <property type="match status" value="1"/>
</dbReference>
<dbReference type="InterPro" id="IPR006143">
    <property type="entry name" value="RND_pump_MFP"/>
</dbReference>
<dbReference type="RefSeq" id="WP_025227143.1">
    <property type="nucleotide sequence ID" value="NZ_CP007139.1"/>
</dbReference>
<name>A0A068NKU3_FIMGI</name>
<evidence type="ECO:0000313" key="6">
    <source>
        <dbReference type="Proteomes" id="UP000027982"/>
    </source>
</evidence>
<evidence type="ECO:0000259" key="4">
    <source>
        <dbReference type="Pfam" id="PF25975"/>
    </source>
</evidence>
<dbReference type="Gene3D" id="2.40.30.170">
    <property type="match status" value="1"/>
</dbReference>
<dbReference type="InterPro" id="IPR058792">
    <property type="entry name" value="Beta-barrel_RND_2"/>
</dbReference>
<dbReference type="NCBIfam" id="TIGR01730">
    <property type="entry name" value="RND_mfp"/>
    <property type="match status" value="1"/>
</dbReference>
<dbReference type="Gene3D" id="2.40.50.100">
    <property type="match status" value="1"/>
</dbReference>
<dbReference type="STRING" id="661478.OP10G_0845"/>
<evidence type="ECO:0000259" key="3">
    <source>
        <dbReference type="Pfam" id="PF25954"/>
    </source>
</evidence>
<accession>A0A068NKU3</accession>
<proteinExistence type="inferred from homology"/>
<dbReference type="FunFam" id="2.40.30.170:FF:000010">
    <property type="entry name" value="Efflux RND transporter periplasmic adaptor subunit"/>
    <property type="match status" value="1"/>
</dbReference>
<feature type="domain" description="CusB-like beta-barrel" evidence="3">
    <location>
        <begin position="420"/>
        <end position="495"/>
    </location>
</feature>
<dbReference type="GO" id="GO:0016020">
    <property type="term" value="C:membrane"/>
    <property type="evidence" value="ECO:0007669"/>
    <property type="project" value="InterPro"/>
</dbReference>
<dbReference type="Pfam" id="PF25975">
    <property type="entry name" value="CzcB_C"/>
    <property type="match status" value="1"/>
</dbReference>
<protein>
    <submittedName>
        <fullName evidence="5">Putative Co/Zn/Cd efflux system membrane fusion protein</fullName>
    </submittedName>
</protein>
<dbReference type="InterPro" id="IPR051909">
    <property type="entry name" value="MFP_Cation_Efflux"/>
</dbReference>
<dbReference type="GO" id="GO:0060003">
    <property type="term" value="P:copper ion export"/>
    <property type="evidence" value="ECO:0007669"/>
    <property type="project" value="TreeGrafter"/>
</dbReference>